<dbReference type="EMBL" id="BNCK01000006">
    <property type="protein sequence ID" value="GHF98675.1"/>
    <property type="molecule type" value="Genomic_DNA"/>
</dbReference>
<dbReference type="AlphaFoldDB" id="A0A919EMJ8"/>
<comment type="caution">
    <text evidence="1">The sequence shown here is derived from an EMBL/GenBank/DDBJ whole genome shotgun (WGS) entry which is preliminary data.</text>
</comment>
<accession>A0A919EMJ8</accession>
<dbReference type="RefSeq" id="WP_189772018.1">
    <property type="nucleotide sequence ID" value="NZ_BNCK01000006.1"/>
</dbReference>
<protein>
    <submittedName>
        <fullName evidence="1">Uncharacterized protein</fullName>
    </submittedName>
</protein>
<reference evidence="1" key="2">
    <citation type="submission" date="2020-09" db="EMBL/GenBank/DDBJ databases">
        <authorList>
            <person name="Sun Q."/>
            <person name="Kim S."/>
        </authorList>
    </citation>
    <scope>NUCLEOTIDE SEQUENCE</scope>
    <source>
        <strain evidence="1">KCTC 42731</strain>
    </source>
</reference>
<name>A0A919EMJ8_9GAMM</name>
<dbReference type="Proteomes" id="UP000623842">
    <property type="component" value="Unassembled WGS sequence"/>
</dbReference>
<evidence type="ECO:0000313" key="2">
    <source>
        <dbReference type="Proteomes" id="UP000623842"/>
    </source>
</evidence>
<keyword evidence="2" id="KW-1185">Reference proteome</keyword>
<sequence>MHYFLYFILFISLSFQSIAREEQELPPLDPAYVGVHGMVLVAHSSRIYASNIAKYNQPHNVQLVYKIESKEIPFLNLVRDAEQVTIKPKEFNIQRLIRGEKLVITADVYRGHYQRGGELIYKDKAIAFDKLLYARELKDLAKPSLWQEYDVIDIGKTERIYIHKIAQPPSFEHLLLVDLEGACLQKFKTSVMVPQENEIHYKFLNCGTMKPLYYDIENLKLSKAKMF</sequence>
<reference evidence="1" key="1">
    <citation type="journal article" date="2014" name="Int. J. Syst. Evol. Microbiol.">
        <title>Complete genome sequence of Corynebacterium casei LMG S-19264T (=DSM 44701T), isolated from a smear-ripened cheese.</title>
        <authorList>
            <consortium name="US DOE Joint Genome Institute (JGI-PGF)"/>
            <person name="Walter F."/>
            <person name="Albersmeier A."/>
            <person name="Kalinowski J."/>
            <person name="Ruckert C."/>
        </authorList>
    </citation>
    <scope>NUCLEOTIDE SEQUENCE</scope>
    <source>
        <strain evidence="1">KCTC 42731</strain>
    </source>
</reference>
<evidence type="ECO:0000313" key="1">
    <source>
        <dbReference type="EMBL" id="GHF98675.1"/>
    </source>
</evidence>
<proteinExistence type="predicted"/>
<gene>
    <name evidence="1" type="ORF">GCM10017161_29020</name>
</gene>
<organism evidence="1 2">
    <name type="scientific">Thalassotalea marina</name>
    <dbReference type="NCBI Taxonomy" id="1673741"/>
    <lineage>
        <taxon>Bacteria</taxon>
        <taxon>Pseudomonadati</taxon>
        <taxon>Pseudomonadota</taxon>
        <taxon>Gammaproteobacteria</taxon>
        <taxon>Alteromonadales</taxon>
        <taxon>Colwelliaceae</taxon>
        <taxon>Thalassotalea</taxon>
    </lineage>
</organism>